<dbReference type="SUPFAM" id="SSF161098">
    <property type="entry name" value="MetI-like"/>
    <property type="match status" value="1"/>
</dbReference>
<keyword evidence="3" id="KW-1003">Cell membrane</keyword>
<feature type="transmembrane region" description="Helical" evidence="13">
    <location>
        <begin position="173"/>
        <end position="191"/>
    </location>
</feature>
<dbReference type="PROSITE" id="PS50928">
    <property type="entry name" value="ABC_TM1"/>
    <property type="match status" value="1"/>
</dbReference>
<feature type="transmembrane region" description="Helical" evidence="13">
    <location>
        <begin position="227"/>
        <end position="248"/>
    </location>
</feature>
<keyword evidence="4" id="KW-0533">Nickel</keyword>
<keyword evidence="9 13" id="KW-0472">Membrane</keyword>
<evidence type="ECO:0000256" key="3">
    <source>
        <dbReference type="ARBA" id="ARBA00022475"/>
    </source>
</evidence>
<dbReference type="InterPro" id="IPR000515">
    <property type="entry name" value="MetI-like"/>
</dbReference>
<dbReference type="InterPro" id="IPR050045">
    <property type="entry name" value="Opp2B"/>
</dbReference>
<comment type="caution">
    <text evidence="15">The sequence shown here is derived from an EMBL/GenBank/DDBJ whole genome shotgun (WGS) entry which is preliminary data.</text>
</comment>
<evidence type="ECO:0000256" key="5">
    <source>
        <dbReference type="ARBA" id="ARBA00022692"/>
    </source>
</evidence>
<gene>
    <name evidence="15" type="ORF">IAB77_04565</name>
</gene>
<dbReference type="NCBIfam" id="NF045470">
    <property type="entry name" value="Opp2B"/>
    <property type="match status" value="1"/>
</dbReference>
<evidence type="ECO:0000256" key="2">
    <source>
        <dbReference type="ARBA" id="ARBA00022448"/>
    </source>
</evidence>
<dbReference type="EMBL" id="DVGA01000046">
    <property type="protein sequence ID" value="HIQ78511.1"/>
    <property type="molecule type" value="Genomic_DNA"/>
</dbReference>
<organism evidence="15 16">
    <name type="scientific">Candidatus Scatomorpha intestinavium</name>
    <dbReference type="NCBI Taxonomy" id="2840922"/>
    <lineage>
        <taxon>Bacteria</taxon>
        <taxon>Bacillati</taxon>
        <taxon>Bacillota</taxon>
        <taxon>Clostridia</taxon>
        <taxon>Eubacteriales</taxon>
        <taxon>Candidatus Scatomorpha</taxon>
    </lineage>
</organism>
<dbReference type="CDD" id="cd06261">
    <property type="entry name" value="TM_PBP2"/>
    <property type="match status" value="1"/>
</dbReference>
<accession>A0A9D0ZFJ0</accession>
<reference evidence="15" key="1">
    <citation type="submission" date="2020-10" db="EMBL/GenBank/DDBJ databases">
        <authorList>
            <person name="Gilroy R."/>
        </authorList>
    </citation>
    <scope>NUCLEOTIDE SEQUENCE</scope>
    <source>
        <strain evidence="15">ChiBcolR7-354</strain>
    </source>
</reference>
<comment type="subunit">
    <text evidence="11">The complex is composed of two ATP-binding proteins (NikD and NikE), two transmembrane proteins (NikB and NikC) and a solute-binding protein (NikA).</text>
</comment>
<evidence type="ECO:0000313" key="15">
    <source>
        <dbReference type="EMBL" id="HIQ78511.1"/>
    </source>
</evidence>
<protein>
    <recommendedName>
        <fullName evidence="12">Nickel import system permease protein NikB</fullName>
    </recommendedName>
</protein>
<dbReference type="Gene3D" id="1.10.3720.10">
    <property type="entry name" value="MetI-like"/>
    <property type="match status" value="1"/>
</dbReference>
<evidence type="ECO:0000256" key="4">
    <source>
        <dbReference type="ARBA" id="ARBA00022596"/>
    </source>
</evidence>
<feature type="domain" description="ABC transmembrane type-1" evidence="14">
    <location>
        <begin position="95"/>
        <end position="296"/>
    </location>
</feature>
<keyword evidence="5 13" id="KW-0812">Transmembrane</keyword>
<sequence length="328" mass="36093">MLKFILKRLLVMIPVLLGVTFIVFSMMYITDGDPARMMLGDLATDEEVEALREDMGLNDPFFTRYFNYLGDLLHGDLGTSYSTRQPVSTAIMERLPATIKLAFFSCLFAIVIGVPIGIISAVRQYSIIDSISRIVSLIGISLPNFWLALLLMLLFSVQLGWLPPSGLYGPEYYIMPVISISAVSLATFARTTRSSMLEVIRQDYIRTARAKGQTEWVVVTKHALRNALIPIITIVGVQFATALGGAVVNEQIFGISGLGKLMVDSIKARDFPVVQGGVLVIAIMFSFLNLFIDVLYAFVDPRIKSQYMRGSKKKKAVAASAAAGEAQE</sequence>
<evidence type="ECO:0000256" key="1">
    <source>
        <dbReference type="ARBA" id="ARBA00004651"/>
    </source>
</evidence>
<feature type="transmembrane region" description="Helical" evidence="13">
    <location>
        <begin position="278"/>
        <end position="299"/>
    </location>
</feature>
<evidence type="ECO:0000259" key="14">
    <source>
        <dbReference type="PROSITE" id="PS50928"/>
    </source>
</evidence>
<feature type="transmembrane region" description="Helical" evidence="13">
    <location>
        <begin position="134"/>
        <end position="161"/>
    </location>
</feature>
<keyword evidence="2 13" id="KW-0813">Transport</keyword>
<evidence type="ECO:0000256" key="12">
    <source>
        <dbReference type="ARBA" id="ARBA00044774"/>
    </source>
</evidence>
<evidence type="ECO:0000256" key="6">
    <source>
        <dbReference type="ARBA" id="ARBA00022989"/>
    </source>
</evidence>
<dbReference type="GO" id="GO:0005886">
    <property type="term" value="C:plasma membrane"/>
    <property type="evidence" value="ECO:0007669"/>
    <property type="project" value="UniProtKB-SubCell"/>
</dbReference>
<dbReference type="Pfam" id="PF00528">
    <property type="entry name" value="BPD_transp_1"/>
    <property type="match status" value="1"/>
</dbReference>
<dbReference type="PANTHER" id="PTHR43163:SF6">
    <property type="entry name" value="DIPEPTIDE TRANSPORT SYSTEM PERMEASE PROTEIN DPPB-RELATED"/>
    <property type="match status" value="1"/>
</dbReference>
<dbReference type="InterPro" id="IPR045621">
    <property type="entry name" value="BPD_transp_1_N"/>
</dbReference>
<dbReference type="Proteomes" id="UP000824262">
    <property type="component" value="Unassembled WGS sequence"/>
</dbReference>
<comment type="subcellular location">
    <subcellularLocation>
        <location evidence="1 13">Cell membrane</location>
        <topology evidence="1 13">Multi-pass membrane protein</topology>
    </subcellularLocation>
</comment>
<evidence type="ECO:0000256" key="9">
    <source>
        <dbReference type="ARBA" id="ARBA00023136"/>
    </source>
</evidence>
<comment type="similarity">
    <text evidence="10">Belongs to the binding-protein-dependent transport system permease family. OppBC subfamily.</text>
</comment>
<dbReference type="PANTHER" id="PTHR43163">
    <property type="entry name" value="DIPEPTIDE TRANSPORT SYSTEM PERMEASE PROTEIN DPPB-RELATED"/>
    <property type="match status" value="1"/>
</dbReference>
<evidence type="ECO:0000256" key="13">
    <source>
        <dbReference type="RuleBase" id="RU363032"/>
    </source>
</evidence>
<dbReference type="GO" id="GO:0015099">
    <property type="term" value="F:nickel cation transmembrane transporter activity"/>
    <property type="evidence" value="ECO:0007669"/>
    <property type="project" value="InterPro"/>
</dbReference>
<reference evidence="15" key="2">
    <citation type="journal article" date="2021" name="PeerJ">
        <title>Extensive microbial diversity within the chicken gut microbiome revealed by metagenomics and culture.</title>
        <authorList>
            <person name="Gilroy R."/>
            <person name="Ravi A."/>
            <person name="Getino M."/>
            <person name="Pursley I."/>
            <person name="Horton D.L."/>
            <person name="Alikhan N.F."/>
            <person name="Baker D."/>
            <person name="Gharbi K."/>
            <person name="Hall N."/>
            <person name="Watson M."/>
            <person name="Adriaenssens E.M."/>
            <person name="Foster-Nyarko E."/>
            <person name="Jarju S."/>
            <person name="Secka A."/>
            <person name="Antonio M."/>
            <person name="Oren A."/>
            <person name="Chaudhuri R.R."/>
            <person name="La Ragione R."/>
            <person name="Hildebrand F."/>
            <person name="Pallen M.J."/>
        </authorList>
    </citation>
    <scope>NUCLEOTIDE SEQUENCE</scope>
    <source>
        <strain evidence="15">ChiBcolR7-354</strain>
    </source>
</reference>
<name>A0A9D0ZFJ0_9FIRM</name>
<evidence type="ECO:0000256" key="7">
    <source>
        <dbReference type="ARBA" id="ARBA00023065"/>
    </source>
</evidence>
<evidence type="ECO:0000313" key="16">
    <source>
        <dbReference type="Proteomes" id="UP000824262"/>
    </source>
</evidence>
<keyword evidence="7" id="KW-0406">Ion transport</keyword>
<keyword evidence="6 13" id="KW-1133">Transmembrane helix</keyword>
<evidence type="ECO:0000256" key="8">
    <source>
        <dbReference type="ARBA" id="ARBA00023112"/>
    </source>
</evidence>
<dbReference type="AlphaFoldDB" id="A0A9D0ZFJ0"/>
<evidence type="ECO:0000256" key="11">
    <source>
        <dbReference type="ARBA" id="ARBA00038669"/>
    </source>
</evidence>
<feature type="transmembrane region" description="Helical" evidence="13">
    <location>
        <begin position="9"/>
        <end position="29"/>
    </location>
</feature>
<proteinExistence type="inferred from homology"/>
<keyword evidence="8" id="KW-0921">Nickel transport</keyword>
<dbReference type="InterPro" id="IPR035906">
    <property type="entry name" value="MetI-like_sf"/>
</dbReference>
<evidence type="ECO:0000256" key="10">
    <source>
        <dbReference type="ARBA" id="ARBA00024202"/>
    </source>
</evidence>
<feature type="transmembrane region" description="Helical" evidence="13">
    <location>
        <begin position="101"/>
        <end position="122"/>
    </location>
</feature>
<dbReference type="Pfam" id="PF19300">
    <property type="entry name" value="BPD_transp_1_N"/>
    <property type="match status" value="1"/>
</dbReference>